<comment type="catalytic activity">
    <reaction evidence="10">
        <text>a (3S)-3-hydroxyacyl-CoA + NAD(+) = a 3-oxoacyl-CoA + NADH + H(+)</text>
        <dbReference type="Rhea" id="RHEA:22432"/>
        <dbReference type="ChEBI" id="CHEBI:15378"/>
        <dbReference type="ChEBI" id="CHEBI:57318"/>
        <dbReference type="ChEBI" id="CHEBI:57540"/>
        <dbReference type="ChEBI" id="CHEBI:57945"/>
        <dbReference type="ChEBI" id="CHEBI:90726"/>
        <dbReference type="EC" id="1.1.1.35"/>
    </reaction>
</comment>
<dbReference type="Gene3D" id="1.10.1040.50">
    <property type="match status" value="1"/>
</dbReference>
<sequence length="710" mass="75663">MAENTIQWDKDADGIVTLTLDDPTGSANVMNEHYTESMDKAVDRLVAEKDSITGVVITSAKKTFFAGGDLKAMIQVGPENAQQSFDQVEHIKKTLRTLETFGKPVVAAINGAALGGGLEIALACHHRIAADVKGSQLGLPEVTLGLLPGGGGVTRTVRMFGIQKAFMEVLSQGTRFKPAKAEEIGLVDELVGTVEELLPAAKAWIKANPEAHTQPWDAKGYKMPGGTPSSPGLAQILPSFPALLKKQLKGSPMPAPRAILDAAVEGAAVDFDAASRIESRYFTSLVTGQVAKNMIQAFFLDLQTINNGGSRPDGIEQTPITKVGVLGAGMMGAGIAYVSAKAGYEVVLKDVSLEAAQKGKGYSEKLEAKALSRGKTTEEKSAALLDKITPTADAADLAGVDFVIEAVFESQDLKHQVFQEIEDVVEPNAVLGSNTSTLPITGLATGVKRQEDFIGIHFFSPVDKMPLVEIIKGEKTSDETLARVFDYVLAIRKTPIVVNDSRGFYTSRVIGTFINEALAMLGEGVEPASIEQAGNQAGYPAPPLQLSDELNLELMHKIAVATREGVEAAGGTYEKQMNEIVVEKMIEIGRPSRLKGAGFYEYADGKRVGLWPGLREVFNSGSTEIPLQDMIDRMLFAEVLETQKCLDEGVLTSTADANIGAIMGIGFPPWTGGTAQYIVGYPGGKAGFVARAKELAARYGDQFTLPSSLL</sequence>
<evidence type="ECO:0000256" key="4">
    <source>
        <dbReference type="ARBA" id="ARBA00022963"/>
    </source>
</evidence>
<accession>A0ABY3U438</accession>
<evidence type="ECO:0000256" key="8">
    <source>
        <dbReference type="ARBA" id="ARBA00023239"/>
    </source>
</evidence>
<gene>
    <name evidence="13" type="ORF">MIU77_03115</name>
</gene>
<dbReference type="Gene3D" id="3.90.226.10">
    <property type="entry name" value="2-enoyl-CoA Hydratase, Chain A, domain 1"/>
    <property type="match status" value="1"/>
</dbReference>
<dbReference type="Gene3D" id="3.40.50.720">
    <property type="entry name" value="NAD(P)-binding Rossmann-like Domain"/>
    <property type="match status" value="1"/>
</dbReference>
<comment type="similarity">
    <text evidence="2">In the central section; belongs to the 3-hydroxyacyl-CoA dehydrogenase family.</text>
</comment>
<evidence type="ECO:0000256" key="7">
    <source>
        <dbReference type="ARBA" id="ARBA00023098"/>
    </source>
</evidence>
<evidence type="ECO:0000259" key="12">
    <source>
        <dbReference type="Pfam" id="PF02737"/>
    </source>
</evidence>
<evidence type="ECO:0000256" key="2">
    <source>
        <dbReference type="ARBA" id="ARBA00007005"/>
    </source>
</evidence>
<reference evidence="13" key="1">
    <citation type="submission" date="2022-08" db="EMBL/GenBank/DDBJ databases">
        <title>Complete genome sequence of 14 non-tuberculosis mycobacteria type-strains.</title>
        <authorList>
            <person name="Igarashi Y."/>
            <person name="Osugi A."/>
            <person name="Mitarai S."/>
        </authorList>
    </citation>
    <scope>NUCLEOTIDE SEQUENCE</scope>
    <source>
        <strain evidence="13">DSM 45575</strain>
    </source>
</reference>
<evidence type="ECO:0000313" key="14">
    <source>
        <dbReference type="Proteomes" id="UP001055200"/>
    </source>
</evidence>
<dbReference type="PANTHER" id="PTHR43612:SF3">
    <property type="entry name" value="TRIFUNCTIONAL ENZYME SUBUNIT ALPHA, MITOCHONDRIAL"/>
    <property type="match status" value="1"/>
</dbReference>
<dbReference type="SUPFAM" id="SSF52096">
    <property type="entry name" value="ClpP/crotonase"/>
    <property type="match status" value="1"/>
</dbReference>
<dbReference type="InterPro" id="IPR006176">
    <property type="entry name" value="3-OHacyl-CoA_DH_NAD-bd"/>
</dbReference>
<keyword evidence="14" id="KW-1185">Reference proteome</keyword>
<organism evidence="13 14">
    <name type="scientific">Mycolicibacillus parakoreensis</name>
    <dbReference type="NCBI Taxonomy" id="1069221"/>
    <lineage>
        <taxon>Bacteria</taxon>
        <taxon>Bacillati</taxon>
        <taxon>Actinomycetota</taxon>
        <taxon>Actinomycetes</taxon>
        <taxon>Mycobacteriales</taxon>
        <taxon>Mycobacteriaceae</taxon>
        <taxon>Mycolicibacillus</taxon>
    </lineage>
</organism>
<dbReference type="InterPro" id="IPR006108">
    <property type="entry name" value="3HC_DH_C"/>
</dbReference>
<feature type="domain" description="3-hydroxyacyl-CoA dehydrogenase C-terminal" evidence="11">
    <location>
        <begin position="503"/>
        <end position="602"/>
    </location>
</feature>
<keyword evidence="5" id="KW-0560">Oxidoreductase</keyword>
<evidence type="ECO:0000256" key="6">
    <source>
        <dbReference type="ARBA" id="ARBA00023027"/>
    </source>
</evidence>
<dbReference type="Proteomes" id="UP001055200">
    <property type="component" value="Chromosome"/>
</dbReference>
<dbReference type="InterPro" id="IPR029045">
    <property type="entry name" value="ClpP/crotonase-like_dom_sf"/>
</dbReference>
<dbReference type="SUPFAM" id="SSF51735">
    <property type="entry name" value="NAD(P)-binding Rossmann-fold domains"/>
    <property type="match status" value="1"/>
</dbReference>
<dbReference type="Pfam" id="PF00725">
    <property type="entry name" value="3HCDH"/>
    <property type="match status" value="1"/>
</dbReference>
<dbReference type="InterPro" id="IPR050136">
    <property type="entry name" value="FA_oxidation_alpha_subunit"/>
</dbReference>
<dbReference type="Pfam" id="PF00378">
    <property type="entry name" value="ECH_1"/>
    <property type="match status" value="1"/>
</dbReference>
<evidence type="ECO:0000256" key="1">
    <source>
        <dbReference type="ARBA" id="ARBA00005005"/>
    </source>
</evidence>
<evidence type="ECO:0000256" key="9">
    <source>
        <dbReference type="ARBA" id="ARBA00023268"/>
    </source>
</evidence>
<dbReference type="PANTHER" id="PTHR43612">
    <property type="entry name" value="TRIFUNCTIONAL ENZYME SUBUNIT ALPHA"/>
    <property type="match status" value="1"/>
</dbReference>
<dbReference type="InterPro" id="IPR001753">
    <property type="entry name" value="Enoyl-CoA_hydra/iso"/>
</dbReference>
<dbReference type="SUPFAM" id="SSF48179">
    <property type="entry name" value="6-phosphogluconate dehydrogenase C-terminal domain-like"/>
    <property type="match status" value="2"/>
</dbReference>
<dbReference type="InterPro" id="IPR036291">
    <property type="entry name" value="NAD(P)-bd_dom_sf"/>
</dbReference>
<feature type="domain" description="3-hydroxyacyl-CoA dehydrogenase NAD binding" evidence="12">
    <location>
        <begin position="322"/>
        <end position="500"/>
    </location>
</feature>
<evidence type="ECO:0000256" key="5">
    <source>
        <dbReference type="ARBA" id="ARBA00023002"/>
    </source>
</evidence>
<dbReference type="RefSeq" id="WP_240171606.1">
    <property type="nucleotide sequence ID" value="NZ_CP092365.1"/>
</dbReference>
<evidence type="ECO:0000259" key="11">
    <source>
        <dbReference type="Pfam" id="PF00725"/>
    </source>
</evidence>
<dbReference type="EMBL" id="CP092365">
    <property type="protein sequence ID" value="ULN53355.1"/>
    <property type="molecule type" value="Genomic_DNA"/>
</dbReference>
<keyword evidence="7" id="KW-0443">Lipid metabolism</keyword>
<name>A0ABY3U438_9MYCO</name>
<keyword evidence="6" id="KW-0520">NAD</keyword>
<dbReference type="Pfam" id="PF02737">
    <property type="entry name" value="3HCDH_N"/>
    <property type="match status" value="1"/>
</dbReference>
<evidence type="ECO:0000256" key="3">
    <source>
        <dbReference type="ARBA" id="ARBA00022832"/>
    </source>
</evidence>
<evidence type="ECO:0000256" key="10">
    <source>
        <dbReference type="ARBA" id="ARBA00049556"/>
    </source>
</evidence>
<keyword evidence="4" id="KW-0442">Lipid degradation</keyword>
<comment type="pathway">
    <text evidence="1">Lipid metabolism; fatty acid beta-oxidation.</text>
</comment>
<evidence type="ECO:0000313" key="13">
    <source>
        <dbReference type="EMBL" id="ULN53355.1"/>
    </source>
</evidence>
<protein>
    <submittedName>
        <fullName evidence="13">3-hydroxyacyl-CoA dehydrogenase NAD-binding domain-containing protein</fullName>
    </submittedName>
</protein>
<keyword evidence="3" id="KW-0276">Fatty acid metabolism</keyword>
<dbReference type="InterPro" id="IPR008927">
    <property type="entry name" value="6-PGluconate_DH-like_C_sf"/>
</dbReference>
<keyword evidence="9" id="KW-0511">Multifunctional enzyme</keyword>
<proteinExistence type="inferred from homology"/>
<dbReference type="CDD" id="cd06558">
    <property type="entry name" value="crotonase-like"/>
    <property type="match status" value="1"/>
</dbReference>
<keyword evidence="8" id="KW-0456">Lyase</keyword>